<evidence type="ECO:0000256" key="3">
    <source>
        <dbReference type="ARBA" id="ARBA00022475"/>
    </source>
</evidence>
<keyword evidence="5 8" id="KW-0812">Transmembrane</keyword>
<comment type="subcellular location">
    <subcellularLocation>
        <location evidence="1">Cell inner membrane</location>
        <topology evidence="1">Multi-pass membrane protein</topology>
    </subcellularLocation>
    <subcellularLocation>
        <location evidence="8">Cell membrane</location>
        <topology evidence="8">Multi-pass membrane protein</topology>
    </subcellularLocation>
</comment>
<keyword evidence="3" id="KW-1003">Cell membrane</keyword>
<evidence type="ECO:0000313" key="11">
    <source>
        <dbReference type="EMBL" id="RAG86439.1"/>
    </source>
</evidence>
<organism evidence="11 12">
    <name type="scientific">Streptacidiphilus pinicola</name>
    <dbReference type="NCBI Taxonomy" id="2219663"/>
    <lineage>
        <taxon>Bacteria</taxon>
        <taxon>Bacillati</taxon>
        <taxon>Actinomycetota</taxon>
        <taxon>Actinomycetes</taxon>
        <taxon>Kitasatosporales</taxon>
        <taxon>Streptomycetaceae</taxon>
        <taxon>Streptacidiphilus</taxon>
    </lineage>
</organism>
<evidence type="ECO:0000256" key="6">
    <source>
        <dbReference type="ARBA" id="ARBA00022989"/>
    </source>
</evidence>
<dbReference type="Proteomes" id="UP000248889">
    <property type="component" value="Unassembled WGS sequence"/>
</dbReference>
<sequence length="538" mass="56596">MTLTSPSSSAPLATRPPRSSRLGGWRPGAAALPLTAMVVALLVACPLGFVALEAGQSGWDATRQLLGRPMVLTLLGHTAALTAVVTAASLVLGFGAAWLVERTDLPLRRTFTVLAAMPLAIPEFVHGYCWVSLMPSVQGLWGASLVMVSSLYPLVFLPVAAVLRRSDAGAAEVARSLGHGRLSVLWRVTLPQCRPALAGGALLVALYLLGEYGAFAMLRYTTFATAIFTEFETAFDMTSASVLALVLIALALLIVLLQAWVVRQRGRVVRERTSGRPAAPIPLGRTKPLALLAMTALVGTAVGVPVYALGYWLVKGSSTTLPSASIWSLTLTTLGYALGAAAVATAAAIPVALYAWRRETRLARAVEQTVYLTRALPGIAVALAVVFFAIRYAQPLYQQAPLLVAGYVALFFPLALTAVRSSLAQVPHAVEDVARSLGTRPLAVLARVTVPLILPGLGAAFAMVGLTASTELTATLLLRPTGTDTLATQFWTYTTGLAWGAAAPYAAVMTALSVPAVLLLTRRTLGDSRTHTTREAGR</sequence>
<feature type="transmembrane region" description="Helical" evidence="8">
    <location>
        <begin position="289"/>
        <end position="314"/>
    </location>
</feature>
<dbReference type="Pfam" id="PF00528">
    <property type="entry name" value="BPD_transp_1"/>
    <property type="match status" value="2"/>
</dbReference>
<keyword evidence="4" id="KW-0997">Cell inner membrane</keyword>
<dbReference type="InterPro" id="IPR000515">
    <property type="entry name" value="MetI-like"/>
</dbReference>
<feature type="domain" description="ABC transmembrane type-1" evidence="10">
    <location>
        <begin position="75"/>
        <end position="256"/>
    </location>
</feature>
<dbReference type="SUPFAM" id="SSF161098">
    <property type="entry name" value="MetI-like"/>
    <property type="match status" value="2"/>
</dbReference>
<dbReference type="PROSITE" id="PS50928">
    <property type="entry name" value="ABC_TM1"/>
    <property type="match status" value="2"/>
</dbReference>
<evidence type="ECO:0000256" key="5">
    <source>
        <dbReference type="ARBA" id="ARBA00022692"/>
    </source>
</evidence>
<gene>
    <name evidence="11" type="ORF">DN069_06385</name>
</gene>
<evidence type="ECO:0000256" key="2">
    <source>
        <dbReference type="ARBA" id="ARBA00022448"/>
    </source>
</evidence>
<feature type="transmembrane region" description="Helical" evidence="8">
    <location>
        <begin position="139"/>
        <end position="163"/>
    </location>
</feature>
<feature type="region of interest" description="Disordered" evidence="9">
    <location>
        <begin position="1"/>
        <end position="22"/>
    </location>
</feature>
<evidence type="ECO:0000256" key="1">
    <source>
        <dbReference type="ARBA" id="ARBA00004429"/>
    </source>
</evidence>
<evidence type="ECO:0000256" key="4">
    <source>
        <dbReference type="ARBA" id="ARBA00022519"/>
    </source>
</evidence>
<dbReference type="EMBL" id="QKYN01000027">
    <property type="protein sequence ID" value="RAG86439.1"/>
    <property type="molecule type" value="Genomic_DNA"/>
</dbReference>
<accession>A0A2X0KH76</accession>
<dbReference type="CDD" id="cd06261">
    <property type="entry name" value="TM_PBP2"/>
    <property type="match status" value="2"/>
</dbReference>
<reference evidence="11 12" key="1">
    <citation type="submission" date="2018-06" db="EMBL/GenBank/DDBJ databases">
        <title>Streptacidiphilus pinicola sp. nov., isolated from pine grove soil.</title>
        <authorList>
            <person name="Roh S.G."/>
            <person name="Park S."/>
            <person name="Kim M.-K."/>
            <person name="Yun B.-R."/>
            <person name="Park J."/>
            <person name="Kim M.J."/>
            <person name="Kim Y.S."/>
            <person name="Kim S.B."/>
        </authorList>
    </citation>
    <scope>NUCLEOTIDE SEQUENCE [LARGE SCALE GENOMIC DNA]</scope>
    <source>
        <strain evidence="11 12">MMS16-CNU450</strain>
    </source>
</reference>
<keyword evidence="6 8" id="KW-1133">Transmembrane helix</keyword>
<feature type="transmembrane region" description="Helical" evidence="8">
    <location>
        <begin position="111"/>
        <end position="133"/>
    </location>
</feature>
<keyword evidence="2 8" id="KW-0813">Transport</keyword>
<feature type="transmembrane region" description="Helical" evidence="8">
    <location>
        <begin position="334"/>
        <end position="356"/>
    </location>
</feature>
<dbReference type="AlphaFoldDB" id="A0A2X0KH76"/>
<evidence type="ECO:0000313" key="12">
    <source>
        <dbReference type="Proteomes" id="UP000248889"/>
    </source>
</evidence>
<feature type="transmembrane region" description="Helical" evidence="8">
    <location>
        <begin position="368"/>
        <end position="390"/>
    </location>
</feature>
<dbReference type="PANTHER" id="PTHR43357:SF3">
    <property type="entry name" value="FE(3+)-TRANSPORT SYSTEM PERMEASE PROTEIN FBPB 2"/>
    <property type="match status" value="1"/>
</dbReference>
<keyword evidence="12" id="KW-1185">Reference proteome</keyword>
<feature type="transmembrane region" description="Helical" evidence="8">
    <location>
        <begin position="444"/>
        <end position="468"/>
    </location>
</feature>
<evidence type="ECO:0000256" key="8">
    <source>
        <dbReference type="RuleBase" id="RU363032"/>
    </source>
</evidence>
<dbReference type="Gene3D" id="1.10.3720.10">
    <property type="entry name" value="MetI-like"/>
    <property type="match status" value="2"/>
</dbReference>
<dbReference type="PANTHER" id="PTHR43357">
    <property type="entry name" value="INNER MEMBRANE ABC TRANSPORTER PERMEASE PROTEIN YDCV"/>
    <property type="match status" value="1"/>
</dbReference>
<evidence type="ECO:0000259" key="10">
    <source>
        <dbReference type="PROSITE" id="PS50928"/>
    </source>
</evidence>
<feature type="transmembrane region" description="Helical" evidence="8">
    <location>
        <begin position="28"/>
        <end position="52"/>
    </location>
</feature>
<protein>
    <submittedName>
        <fullName evidence="11">Iron ABC transporter permease</fullName>
    </submittedName>
</protein>
<feature type="transmembrane region" description="Helical" evidence="8">
    <location>
        <begin position="72"/>
        <end position="99"/>
    </location>
</feature>
<dbReference type="InterPro" id="IPR035906">
    <property type="entry name" value="MetI-like_sf"/>
</dbReference>
<evidence type="ECO:0000256" key="7">
    <source>
        <dbReference type="ARBA" id="ARBA00023136"/>
    </source>
</evidence>
<feature type="domain" description="ABC transmembrane type-1" evidence="10">
    <location>
        <begin position="330"/>
        <end position="520"/>
    </location>
</feature>
<feature type="transmembrane region" description="Helical" evidence="8">
    <location>
        <begin position="240"/>
        <end position="262"/>
    </location>
</feature>
<name>A0A2X0KH76_9ACTN</name>
<dbReference type="OrthoDB" id="5100908at2"/>
<keyword evidence="7 8" id="KW-0472">Membrane</keyword>
<dbReference type="GO" id="GO:0005886">
    <property type="term" value="C:plasma membrane"/>
    <property type="evidence" value="ECO:0007669"/>
    <property type="project" value="UniProtKB-SubCell"/>
</dbReference>
<feature type="transmembrane region" description="Helical" evidence="8">
    <location>
        <begin position="497"/>
        <end position="520"/>
    </location>
</feature>
<comment type="similarity">
    <text evidence="8">Belongs to the binding-protein-dependent transport system permease family.</text>
</comment>
<feature type="transmembrane region" description="Helical" evidence="8">
    <location>
        <begin position="402"/>
        <end position="423"/>
    </location>
</feature>
<dbReference type="GO" id="GO:0055085">
    <property type="term" value="P:transmembrane transport"/>
    <property type="evidence" value="ECO:0007669"/>
    <property type="project" value="InterPro"/>
</dbReference>
<evidence type="ECO:0000256" key="9">
    <source>
        <dbReference type="SAM" id="MobiDB-lite"/>
    </source>
</evidence>
<proteinExistence type="inferred from homology"/>
<feature type="compositionally biased region" description="Polar residues" evidence="9">
    <location>
        <begin position="1"/>
        <end position="11"/>
    </location>
</feature>
<dbReference type="RefSeq" id="WP_111499852.1">
    <property type="nucleotide sequence ID" value="NZ_QKYN01000027.1"/>
</dbReference>
<feature type="transmembrane region" description="Helical" evidence="8">
    <location>
        <begin position="196"/>
        <end position="220"/>
    </location>
</feature>
<comment type="caution">
    <text evidence="11">The sequence shown here is derived from an EMBL/GenBank/DDBJ whole genome shotgun (WGS) entry which is preliminary data.</text>
</comment>